<keyword evidence="7" id="KW-1185">Reference proteome</keyword>
<name>A0ABU0FNK3_9HYPH</name>
<dbReference type="InterPro" id="IPR043129">
    <property type="entry name" value="ATPase_NBD"/>
</dbReference>
<dbReference type="PANTHER" id="PTHR43095:SF3">
    <property type="entry name" value="L-XYLULOSE_3-KETO-L-GULONATE KINASE"/>
    <property type="match status" value="1"/>
</dbReference>
<dbReference type="Pfam" id="PF00370">
    <property type="entry name" value="FGGY_N"/>
    <property type="match status" value="1"/>
</dbReference>
<evidence type="ECO:0000259" key="4">
    <source>
        <dbReference type="Pfam" id="PF00370"/>
    </source>
</evidence>
<evidence type="ECO:0000256" key="1">
    <source>
        <dbReference type="ARBA" id="ARBA00009156"/>
    </source>
</evidence>
<dbReference type="EMBL" id="JAUSVK010000001">
    <property type="protein sequence ID" value="MDQ0395669.1"/>
    <property type="molecule type" value="Genomic_DNA"/>
</dbReference>
<sequence length="521" mass="55650">MTRDLLIGIDAGTSVIKSVVFTLDGEQVAMAARPNSYATPGPGQVEQDMTRTWADCAATLRELHDVIPNLAARAAAVAVTGQGDGTWLVDREGEPVGGGLLWLDSRAAGLIGPYLRSRDYHGHYELTGSGLNACMASAQIAWMKIHQPERLARATTTLHCKDWLYFKLTGERVTDPSEASFTFGNFRTRRYEPSILEKMGIADYERLLPPIIDGTRVSHGLSAAAASVTGLPEGLPIVLAYLDVVCTGLGGGVFDRSGKVGLTIVGTTGMHMRYVATPEEVTLNDSHSGYTMCFPIEGSSLAIQSNMASTLNIDWFLDVAREAAAAAGVEATRAALLSGMDKRVMDAPPGSALYHPYIFEAGERGPFLDPHARAQFTGLSTRTTFAGMMRAVYEGLAFAARDCYAATGMIPEEVRLGGGAARSKALRKILASTLGAQVRTVNREESGAAGAAMMAAVRLGLHADIPACVDAWVTPALGEVTDPDPALNRLYGELFPAYVAIREAMPPAWETLARIRQETKA</sequence>
<dbReference type="SUPFAM" id="SSF53067">
    <property type="entry name" value="Actin-like ATPase domain"/>
    <property type="match status" value="2"/>
</dbReference>
<protein>
    <submittedName>
        <fullName evidence="6">Erythritol kinase</fullName>
        <ecNumber evidence="6">2.7.1.27</ecNumber>
    </submittedName>
</protein>
<gene>
    <name evidence="6" type="ORF">J3R73_005461</name>
</gene>
<dbReference type="PANTHER" id="PTHR43095">
    <property type="entry name" value="SUGAR KINASE"/>
    <property type="match status" value="1"/>
</dbReference>
<comment type="caution">
    <text evidence="6">The sequence shown here is derived from an EMBL/GenBank/DDBJ whole genome shotgun (WGS) entry which is preliminary data.</text>
</comment>
<keyword evidence="2 6" id="KW-0808">Transferase</keyword>
<dbReference type="Proteomes" id="UP001237448">
    <property type="component" value="Unassembled WGS sequence"/>
</dbReference>
<evidence type="ECO:0000313" key="6">
    <source>
        <dbReference type="EMBL" id="MDQ0395669.1"/>
    </source>
</evidence>
<comment type="similarity">
    <text evidence="1">Belongs to the FGGY kinase family.</text>
</comment>
<dbReference type="PIRSF" id="PIRSF000538">
    <property type="entry name" value="GlpK"/>
    <property type="match status" value="1"/>
</dbReference>
<dbReference type="InterPro" id="IPR000577">
    <property type="entry name" value="Carb_kinase_FGGY"/>
</dbReference>
<dbReference type="Gene3D" id="3.30.420.40">
    <property type="match status" value="2"/>
</dbReference>
<evidence type="ECO:0000259" key="5">
    <source>
        <dbReference type="Pfam" id="PF02782"/>
    </source>
</evidence>
<dbReference type="InterPro" id="IPR050406">
    <property type="entry name" value="FGGY_Carb_Kinase"/>
</dbReference>
<keyword evidence="3 6" id="KW-0418">Kinase</keyword>
<feature type="domain" description="Carbohydrate kinase FGGY C-terminal" evidence="5">
    <location>
        <begin position="263"/>
        <end position="457"/>
    </location>
</feature>
<dbReference type="GO" id="GO:0047878">
    <property type="term" value="F:erythritol kinase activity"/>
    <property type="evidence" value="ECO:0007669"/>
    <property type="project" value="UniProtKB-EC"/>
</dbReference>
<dbReference type="RefSeq" id="WP_307434716.1">
    <property type="nucleotide sequence ID" value="NZ_JAUSVK010000001.1"/>
</dbReference>
<dbReference type="InterPro" id="IPR018485">
    <property type="entry name" value="FGGY_C"/>
</dbReference>
<dbReference type="EC" id="2.7.1.27" evidence="6"/>
<organism evidence="6 7">
    <name type="scientific">Labrys monachus</name>
    <dbReference type="NCBI Taxonomy" id="217067"/>
    <lineage>
        <taxon>Bacteria</taxon>
        <taxon>Pseudomonadati</taxon>
        <taxon>Pseudomonadota</taxon>
        <taxon>Alphaproteobacteria</taxon>
        <taxon>Hyphomicrobiales</taxon>
        <taxon>Xanthobacteraceae</taxon>
        <taxon>Labrys</taxon>
    </lineage>
</organism>
<evidence type="ECO:0000256" key="3">
    <source>
        <dbReference type="ARBA" id="ARBA00022777"/>
    </source>
</evidence>
<accession>A0ABU0FNK3</accession>
<reference evidence="6 7" key="1">
    <citation type="submission" date="2023-07" db="EMBL/GenBank/DDBJ databases">
        <title>Genomic Encyclopedia of Type Strains, Phase IV (KMG-IV): sequencing the most valuable type-strain genomes for metagenomic binning, comparative biology and taxonomic classification.</title>
        <authorList>
            <person name="Goeker M."/>
        </authorList>
    </citation>
    <scope>NUCLEOTIDE SEQUENCE [LARGE SCALE GENOMIC DNA]</scope>
    <source>
        <strain evidence="6 7">DSM 5896</strain>
    </source>
</reference>
<dbReference type="Pfam" id="PF02782">
    <property type="entry name" value="FGGY_C"/>
    <property type="match status" value="1"/>
</dbReference>
<dbReference type="InterPro" id="IPR018484">
    <property type="entry name" value="FGGY_N"/>
</dbReference>
<feature type="domain" description="Carbohydrate kinase FGGY N-terminal" evidence="4">
    <location>
        <begin position="6"/>
        <end position="250"/>
    </location>
</feature>
<evidence type="ECO:0000313" key="7">
    <source>
        <dbReference type="Proteomes" id="UP001237448"/>
    </source>
</evidence>
<proteinExistence type="inferred from homology"/>
<evidence type="ECO:0000256" key="2">
    <source>
        <dbReference type="ARBA" id="ARBA00022679"/>
    </source>
</evidence>